<protein>
    <recommendedName>
        <fullName evidence="3 13">Flagellar biosynthetic protein FlhB</fullName>
    </recommendedName>
</protein>
<dbReference type="RefSeq" id="WP_144303111.1">
    <property type="nucleotide sequence ID" value="NZ_QMIE01000008.1"/>
</dbReference>
<feature type="compositionally biased region" description="Basic and acidic residues" evidence="15">
    <location>
        <begin position="7"/>
        <end position="25"/>
    </location>
</feature>
<evidence type="ECO:0000256" key="2">
    <source>
        <dbReference type="ARBA" id="ARBA00010690"/>
    </source>
</evidence>
<keyword evidence="7 13" id="KW-1005">Bacterial flagellum biogenesis</keyword>
<evidence type="ECO:0000256" key="8">
    <source>
        <dbReference type="ARBA" id="ARBA00022927"/>
    </source>
</evidence>
<organism evidence="16 17">
    <name type="scientific">Oceanidesulfovibrio indonesiensis</name>
    <dbReference type="NCBI Taxonomy" id="54767"/>
    <lineage>
        <taxon>Bacteria</taxon>
        <taxon>Pseudomonadati</taxon>
        <taxon>Thermodesulfobacteriota</taxon>
        <taxon>Desulfovibrionia</taxon>
        <taxon>Desulfovibrionales</taxon>
        <taxon>Desulfovibrionaceae</taxon>
        <taxon>Oceanidesulfovibrio</taxon>
    </lineage>
</organism>
<dbReference type="PANTHER" id="PTHR30531:SF12">
    <property type="entry name" value="FLAGELLAR BIOSYNTHETIC PROTEIN FLHB"/>
    <property type="match status" value="1"/>
</dbReference>
<keyword evidence="17" id="KW-1185">Reference proteome</keyword>
<keyword evidence="4 13" id="KW-0813">Transport</keyword>
<dbReference type="InterPro" id="IPR006136">
    <property type="entry name" value="FlhB"/>
</dbReference>
<feature type="transmembrane region" description="Helical" evidence="13">
    <location>
        <begin position="36"/>
        <end position="53"/>
    </location>
</feature>
<keyword evidence="8 13" id="KW-0653">Protein transport</keyword>
<evidence type="ECO:0000256" key="3">
    <source>
        <dbReference type="ARBA" id="ARBA00021622"/>
    </source>
</evidence>
<evidence type="ECO:0000256" key="11">
    <source>
        <dbReference type="ARBA" id="ARBA00023225"/>
    </source>
</evidence>
<keyword evidence="16" id="KW-0969">Cilium</keyword>
<feature type="transmembrane region" description="Helical" evidence="13">
    <location>
        <begin position="144"/>
        <end position="165"/>
    </location>
</feature>
<dbReference type="GO" id="GO:0009306">
    <property type="term" value="P:protein secretion"/>
    <property type="evidence" value="ECO:0007669"/>
    <property type="project" value="InterPro"/>
</dbReference>
<comment type="caution">
    <text evidence="16">The sequence shown here is derived from an EMBL/GenBank/DDBJ whole genome shotgun (WGS) entry which is preliminary data.</text>
</comment>
<dbReference type="InterPro" id="IPR029025">
    <property type="entry name" value="T3SS_substrate_exporter_C"/>
</dbReference>
<dbReference type="InterPro" id="IPR006135">
    <property type="entry name" value="T3SS_substrate_exporter"/>
</dbReference>
<evidence type="ECO:0000256" key="14">
    <source>
        <dbReference type="SAM" id="Coils"/>
    </source>
</evidence>
<feature type="coiled-coil region" evidence="14">
    <location>
        <begin position="218"/>
        <end position="245"/>
    </location>
</feature>
<keyword evidence="6 13" id="KW-0812">Transmembrane</keyword>
<evidence type="ECO:0000256" key="5">
    <source>
        <dbReference type="ARBA" id="ARBA00022475"/>
    </source>
</evidence>
<comment type="function">
    <text evidence="12 13">Required for formation of the rod structure in the basal body of the flagellar apparatus. Together with FliI and FliH, may constitute the export apparatus of flagellin.</text>
</comment>
<keyword evidence="11 13" id="KW-1006">Bacterial flagellum protein export</keyword>
<dbReference type="SUPFAM" id="SSF160544">
    <property type="entry name" value="EscU C-terminal domain-like"/>
    <property type="match status" value="1"/>
</dbReference>
<name>A0A7M3MFD9_9BACT</name>
<proteinExistence type="inferred from homology"/>
<comment type="similarity">
    <text evidence="2 13">Belongs to the type III secretion exporter family.</text>
</comment>
<dbReference type="Gene3D" id="3.40.1690.10">
    <property type="entry name" value="secretion proteins EscU"/>
    <property type="match status" value="1"/>
</dbReference>
<gene>
    <name evidence="13 16" type="primary">flhB</name>
    <name evidence="16" type="ORF">DPQ33_10195</name>
</gene>
<evidence type="ECO:0000256" key="6">
    <source>
        <dbReference type="ARBA" id="ARBA00022692"/>
    </source>
</evidence>
<evidence type="ECO:0000256" key="1">
    <source>
        <dbReference type="ARBA" id="ARBA00004651"/>
    </source>
</evidence>
<feature type="transmembrane region" description="Helical" evidence="13">
    <location>
        <begin position="80"/>
        <end position="105"/>
    </location>
</feature>
<sequence length="359" mass="40461">MPQTDPSRTEEPTQKRLDKARDEGNVPRSQEVAKTFVLLCGVLMLKLYLSYVAEDLQELFRFFMRGAATFELNQESLIELFVMIVKAMAIMVVPVMLALAVFAFFSNFLQVGPLWTTKVFEPKFSKMFNIVAGMQRLFFSAQTLVRLGKSMGQAFVIAIVAYVMIKGKLDESLPMFYQPAKAVAAHMLETGADMVLWILVPLFIITALDVWYTRWDYIEQLKMTKDEVKDERKQMEGDQQVKQQQKQKMLQVSGQRMMAQVPNADVVITNPTHIAVALRYDVNEAPAPQVLAKGANAVAERIKEIARENNVPVRENKPLARALYKSVEVGEVIPEEMYQAVATILAQVFKNKGKAGPAG</sequence>
<evidence type="ECO:0000256" key="4">
    <source>
        <dbReference type="ARBA" id="ARBA00022448"/>
    </source>
</evidence>
<dbReference type="Proteomes" id="UP000448292">
    <property type="component" value="Unassembled WGS sequence"/>
</dbReference>
<dbReference type="GO" id="GO:0005886">
    <property type="term" value="C:plasma membrane"/>
    <property type="evidence" value="ECO:0007669"/>
    <property type="project" value="UniProtKB-SubCell"/>
</dbReference>
<evidence type="ECO:0000313" key="16">
    <source>
        <dbReference type="EMBL" id="TVM17153.1"/>
    </source>
</evidence>
<evidence type="ECO:0000256" key="12">
    <source>
        <dbReference type="ARBA" id="ARBA00025078"/>
    </source>
</evidence>
<keyword evidence="9 13" id="KW-1133">Transmembrane helix</keyword>
<keyword evidence="14" id="KW-0175">Coiled coil</keyword>
<dbReference type="Pfam" id="PF01312">
    <property type="entry name" value="Bac_export_2"/>
    <property type="match status" value="1"/>
</dbReference>
<dbReference type="NCBIfam" id="TIGR00328">
    <property type="entry name" value="flhB"/>
    <property type="match status" value="1"/>
</dbReference>
<dbReference type="PANTHER" id="PTHR30531">
    <property type="entry name" value="FLAGELLAR BIOSYNTHETIC PROTEIN FLHB"/>
    <property type="match status" value="1"/>
</dbReference>
<dbReference type="AlphaFoldDB" id="A0A7M3MFD9"/>
<dbReference type="EMBL" id="QMIE01000008">
    <property type="protein sequence ID" value="TVM17153.1"/>
    <property type="molecule type" value="Genomic_DNA"/>
</dbReference>
<dbReference type="Gene3D" id="6.10.250.2080">
    <property type="match status" value="1"/>
</dbReference>
<evidence type="ECO:0000313" key="17">
    <source>
        <dbReference type="Proteomes" id="UP000448292"/>
    </source>
</evidence>
<feature type="transmembrane region" description="Helical" evidence="13">
    <location>
        <begin position="194"/>
        <end position="213"/>
    </location>
</feature>
<evidence type="ECO:0000256" key="10">
    <source>
        <dbReference type="ARBA" id="ARBA00023136"/>
    </source>
</evidence>
<accession>A0A7M3MFD9</accession>
<dbReference type="PRINTS" id="PR00950">
    <property type="entry name" value="TYPE3IMSPROT"/>
</dbReference>
<keyword evidence="16" id="KW-0282">Flagellum</keyword>
<evidence type="ECO:0000256" key="13">
    <source>
        <dbReference type="RuleBase" id="RU364091"/>
    </source>
</evidence>
<comment type="subcellular location">
    <subcellularLocation>
        <location evidence="1">Cell membrane</location>
        <topology evidence="1">Multi-pass membrane protein</topology>
    </subcellularLocation>
</comment>
<dbReference type="FunFam" id="3.40.1690.10:FF:000001">
    <property type="entry name" value="Flagellar biosynthetic protein FlhB"/>
    <property type="match status" value="1"/>
</dbReference>
<keyword evidence="10 13" id="KW-0472">Membrane</keyword>
<dbReference type="GO" id="GO:0044780">
    <property type="term" value="P:bacterial-type flagellum assembly"/>
    <property type="evidence" value="ECO:0007669"/>
    <property type="project" value="InterPro"/>
</dbReference>
<evidence type="ECO:0000256" key="15">
    <source>
        <dbReference type="SAM" id="MobiDB-lite"/>
    </source>
</evidence>
<dbReference type="OrthoDB" id="9807950at2"/>
<keyword evidence="5 13" id="KW-1003">Cell membrane</keyword>
<evidence type="ECO:0000256" key="9">
    <source>
        <dbReference type="ARBA" id="ARBA00022989"/>
    </source>
</evidence>
<evidence type="ECO:0000256" key="7">
    <source>
        <dbReference type="ARBA" id="ARBA00022795"/>
    </source>
</evidence>
<reference evidence="16 17" key="1">
    <citation type="submission" date="2018-06" db="EMBL/GenBank/DDBJ databases">
        <title>Complete genome of Desulfovibrio indonesiensis P37SLT.</title>
        <authorList>
            <person name="Crispim J.S."/>
            <person name="Vidigal P.M.P."/>
            <person name="Silva L.C.F."/>
            <person name="Laguardia C.N."/>
            <person name="Araujo L.C."/>
            <person name="Dias R.S."/>
            <person name="Sousa M.P."/>
            <person name="Paula S.O."/>
            <person name="Silva C."/>
        </authorList>
    </citation>
    <scope>NUCLEOTIDE SEQUENCE [LARGE SCALE GENOMIC DNA]</scope>
    <source>
        <strain evidence="16 17">P37SLT</strain>
    </source>
</reference>
<feature type="region of interest" description="Disordered" evidence="15">
    <location>
        <begin position="1"/>
        <end position="26"/>
    </location>
</feature>
<keyword evidence="16" id="KW-0966">Cell projection</keyword>